<evidence type="ECO:0000313" key="3">
    <source>
        <dbReference type="WBParaSite" id="TMUE_3000014547.1"/>
    </source>
</evidence>
<feature type="region of interest" description="Disordered" evidence="1">
    <location>
        <begin position="1"/>
        <end position="44"/>
    </location>
</feature>
<dbReference type="Proteomes" id="UP000046395">
    <property type="component" value="Unassembled WGS sequence"/>
</dbReference>
<dbReference type="AlphaFoldDB" id="A0A5S6R5Q9"/>
<name>A0A5S6R5Q9_TRIMR</name>
<feature type="compositionally biased region" description="Polar residues" evidence="1">
    <location>
        <begin position="29"/>
        <end position="38"/>
    </location>
</feature>
<reference evidence="3" key="1">
    <citation type="submission" date="2019-12" db="UniProtKB">
        <authorList>
            <consortium name="WormBaseParasite"/>
        </authorList>
    </citation>
    <scope>IDENTIFICATION</scope>
</reference>
<dbReference type="WBParaSite" id="TMUE_3000014547.1">
    <property type="protein sequence ID" value="TMUE_3000014547.1"/>
    <property type="gene ID" value="WBGene00302239"/>
</dbReference>
<sequence>MPALDWTPSRLYSNFATRPAPTGPRLSDRSATSPQGTAEQVREPPCMVKLRFAQRFGVRIGRGERRRTGKDGWGASIRSPAEIARQANVDDMAEYLRGPTWVGQPGGA</sequence>
<evidence type="ECO:0000313" key="2">
    <source>
        <dbReference type="Proteomes" id="UP000046395"/>
    </source>
</evidence>
<protein>
    <submittedName>
        <fullName evidence="3">Uncharacterized protein</fullName>
    </submittedName>
</protein>
<organism evidence="2 3">
    <name type="scientific">Trichuris muris</name>
    <name type="common">Mouse whipworm</name>
    <dbReference type="NCBI Taxonomy" id="70415"/>
    <lineage>
        <taxon>Eukaryota</taxon>
        <taxon>Metazoa</taxon>
        <taxon>Ecdysozoa</taxon>
        <taxon>Nematoda</taxon>
        <taxon>Enoplea</taxon>
        <taxon>Dorylaimia</taxon>
        <taxon>Trichinellida</taxon>
        <taxon>Trichuridae</taxon>
        <taxon>Trichuris</taxon>
    </lineage>
</organism>
<evidence type="ECO:0000256" key="1">
    <source>
        <dbReference type="SAM" id="MobiDB-lite"/>
    </source>
</evidence>
<accession>A0A5S6R5Q9</accession>
<keyword evidence="2" id="KW-1185">Reference proteome</keyword>
<proteinExistence type="predicted"/>